<dbReference type="AlphaFoldDB" id="A0A4Y7RFX9"/>
<name>A0A4Y7RFX9_9FIRM</name>
<proteinExistence type="inferred from homology"/>
<dbReference type="GO" id="GO:0016987">
    <property type="term" value="F:sigma factor activity"/>
    <property type="evidence" value="ECO:0007669"/>
    <property type="project" value="UniProtKB-KW"/>
</dbReference>
<dbReference type="Pfam" id="PF04542">
    <property type="entry name" value="Sigma70_r2"/>
    <property type="match status" value="1"/>
</dbReference>
<dbReference type="Gene3D" id="1.10.1740.10">
    <property type="match status" value="1"/>
</dbReference>
<keyword evidence="4" id="KW-0238">DNA-binding</keyword>
<keyword evidence="8" id="KW-1185">Reference proteome</keyword>
<dbReference type="InterPro" id="IPR039425">
    <property type="entry name" value="RNA_pol_sigma-70-like"/>
</dbReference>
<dbReference type="InterPro" id="IPR036388">
    <property type="entry name" value="WH-like_DNA-bd_sf"/>
</dbReference>
<reference evidence="7 8" key="1">
    <citation type="journal article" date="2018" name="Environ. Microbiol.">
        <title>Novel energy conservation strategies and behaviour of Pelotomaculum schinkii driving syntrophic propionate catabolism.</title>
        <authorList>
            <person name="Hidalgo-Ahumada C.A.P."/>
            <person name="Nobu M.K."/>
            <person name="Narihiro T."/>
            <person name="Tamaki H."/>
            <person name="Liu W.T."/>
            <person name="Kamagata Y."/>
            <person name="Stams A.J.M."/>
            <person name="Imachi H."/>
            <person name="Sousa D.Z."/>
        </authorList>
    </citation>
    <scope>NUCLEOTIDE SEQUENCE [LARGE SCALE GENOMIC DNA]</scope>
    <source>
        <strain evidence="7 8">HH</strain>
    </source>
</reference>
<evidence type="ECO:0000259" key="6">
    <source>
        <dbReference type="Pfam" id="PF04542"/>
    </source>
</evidence>
<dbReference type="GO" id="GO:0003677">
    <property type="term" value="F:DNA binding"/>
    <property type="evidence" value="ECO:0007669"/>
    <property type="project" value="UniProtKB-KW"/>
</dbReference>
<accession>A0A4Y7RFX9</accession>
<dbReference type="EMBL" id="QFGA01000001">
    <property type="protein sequence ID" value="TEB07706.1"/>
    <property type="molecule type" value="Genomic_DNA"/>
</dbReference>
<dbReference type="Gene3D" id="1.10.10.10">
    <property type="entry name" value="Winged helix-like DNA-binding domain superfamily/Winged helix DNA-binding domain"/>
    <property type="match status" value="1"/>
</dbReference>
<evidence type="ECO:0000256" key="2">
    <source>
        <dbReference type="ARBA" id="ARBA00023015"/>
    </source>
</evidence>
<dbReference type="GO" id="GO:0006352">
    <property type="term" value="P:DNA-templated transcription initiation"/>
    <property type="evidence" value="ECO:0007669"/>
    <property type="project" value="InterPro"/>
</dbReference>
<dbReference type="InterPro" id="IPR014284">
    <property type="entry name" value="RNA_pol_sigma-70_dom"/>
</dbReference>
<dbReference type="Proteomes" id="UP000298324">
    <property type="component" value="Unassembled WGS sequence"/>
</dbReference>
<dbReference type="PANTHER" id="PTHR43133:SF8">
    <property type="entry name" value="RNA POLYMERASE SIGMA FACTOR HI_1459-RELATED"/>
    <property type="match status" value="1"/>
</dbReference>
<dbReference type="NCBIfam" id="TIGR02937">
    <property type="entry name" value="sigma70-ECF"/>
    <property type="match status" value="1"/>
</dbReference>
<dbReference type="PANTHER" id="PTHR43133">
    <property type="entry name" value="RNA POLYMERASE ECF-TYPE SIGMA FACTO"/>
    <property type="match status" value="1"/>
</dbReference>
<evidence type="ECO:0000256" key="4">
    <source>
        <dbReference type="ARBA" id="ARBA00023125"/>
    </source>
</evidence>
<feature type="domain" description="RNA polymerase sigma-70 region 2" evidence="6">
    <location>
        <begin position="38"/>
        <end position="95"/>
    </location>
</feature>
<dbReference type="SUPFAM" id="SSF88659">
    <property type="entry name" value="Sigma3 and sigma4 domains of RNA polymerase sigma factors"/>
    <property type="match status" value="1"/>
</dbReference>
<evidence type="ECO:0000313" key="8">
    <source>
        <dbReference type="Proteomes" id="UP000298324"/>
    </source>
</evidence>
<dbReference type="InterPro" id="IPR007627">
    <property type="entry name" value="RNA_pol_sigma70_r2"/>
</dbReference>
<evidence type="ECO:0000256" key="3">
    <source>
        <dbReference type="ARBA" id="ARBA00023082"/>
    </source>
</evidence>
<comment type="similarity">
    <text evidence="1">Belongs to the sigma-70 factor family. ECF subfamily.</text>
</comment>
<evidence type="ECO:0000313" key="7">
    <source>
        <dbReference type="EMBL" id="TEB07706.1"/>
    </source>
</evidence>
<keyword evidence="3" id="KW-0731">Sigma factor</keyword>
<sequence length="194" mass="22310">MRDKSGPYITSEAVSRICSGDITAYEEFVREQWTAAVRTCCLILGNLHDAEEAAQDAFVNLYKSRGQLREPNKFRVWFYRILLNAAHRRRRRQSKALSVSDMEILAPGDKIEQADTRIAVRDVLHDISKPERIALVLCYFCDLTDREASIAAGWPLGTYKWRLARARRQMAGRLKESQALQDECCKGVNEPWMK</sequence>
<comment type="caution">
    <text evidence="7">The sequence shown here is derived from an EMBL/GenBank/DDBJ whole genome shotgun (WGS) entry which is preliminary data.</text>
</comment>
<organism evidence="7 8">
    <name type="scientific">Pelotomaculum schinkii</name>
    <dbReference type="NCBI Taxonomy" id="78350"/>
    <lineage>
        <taxon>Bacteria</taxon>
        <taxon>Bacillati</taxon>
        <taxon>Bacillota</taxon>
        <taxon>Clostridia</taxon>
        <taxon>Eubacteriales</taxon>
        <taxon>Desulfotomaculaceae</taxon>
        <taxon>Pelotomaculum</taxon>
    </lineage>
</organism>
<dbReference type="SUPFAM" id="SSF88946">
    <property type="entry name" value="Sigma2 domain of RNA polymerase sigma factors"/>
    <property type="match status" value="1"/>
</dbReference>
<evidence type="ECO:0000256" key="1">
    <source>
        <dbReference type="ARBA" id="ARBA00010641"/>
    </source>
</evidence>
<dbReference type="InterPro" id="IPR013325">
    <property type="entry name" value="RNA_pol_sigma_r2"/>
</dbReference>
<evidence type="ECO:0000256" key="5">
    <source>
        <dbReference type="ARBA" id="ARBA00023163"/>
    </source>
</evidence>
<keyword evidence="5" id="KW-0804">Transcription</keyword>
<dbReference type="InterPro" id="IPR013324">
    <property type="entry name" value="RNA_pol_sigma_r3/r4-like"/>
</dbReference>
<protein>
    <submittedName>
        <fullName evidence="7">ECF RNA polymerase sigma factor SigR</fullName>
    </submittedName>
</protein>
<gene>
    <name evidence="7" type="primary">sigR</name>
    <name evidence="7" type="ORF">Psch_01261</name>
</gene>
<keyword evidence="2" id="KW-0805">Transcription regulation</keyword>
<dbReference type="RefSeq" id="WP_190239535.1">
    <property type="nucleotide sequence ID" value="NZ_QFGA01000001.1"/>
</dbReference>